<evidence type="ECO:0000313" key="3">
    <source>
        <dbReference type="EMBL" id="CAB0034857.1"/>
    </source>
</evidence>
<dbReference type="PANTHER" id="PTHR21677">
    <property type="entry name" value="CRAMPED PROTEIN"/>
    <property type="match status" value="1"/>
</dbReference>
<evidence type="ECO:0000313" key="4">
    <source>
        <dbReference type="Proteomes" id="UP000479190"/>
    </source>
</evidence>
<evidence type="ECO:0000256" key="1">
    <source>
        <dbReference type="ARBA" id="ARBA00023125"/>
    </source>
</evidence>
<dbReference type="GO" id="GO:0007389">
    <property type="term" value="P:pattern specification process"/>
    <property type="evidence" value="ECO:0007669"/>
    <property type="project" value="TreeGrafter"/>
</dbReference>
<dbReference type="OrthoDB" id="515799at2759"/>
<protein>
    <submittedName>
        <fullName evidence="3">Uncharacterized protein</fullName>
    </submittedName>
</protein>
<keyword evidence="1" id="KW-0238">DNA-binding</keyword>
<reference evidence="3 4" key="1">
    <citation type="submission" date="2020-02" db="EMBL/GenBank/DDBJ databases">
        <authorList>
            <person name="Ferguson B K."/>
        </authorList>
    </citation>
    <scope>NUCLEOTIDE SEQUENCE [LARGE SCALE GENOMIC DNA]</scope>
</reference>
<dbReference type="GO" id="GO:0003677">
    <property type="term" value="F:DNA binding"/>
    <property type="evidence" value="ECO:0007669"/>
    <property type="project" value="UniProtKB-KW"/>
</dbReference>
<dbReference type="Proteomes" id="UP000479190">
    <property type="component" value="Unassembled WGS sequence"/>
</dbReference>
<dbReference type="InterPro" id="IPR055315">
    <property type="entry name" value="Cramped-like"/>
</dbReference>
<dbReference type="EMBL" id="CADCXV010000761">
    <property type="protein sequence ID" value="CAB0034857.1"/>
    <property type="molecule type" value="Genomic_DNA"/>
</dbReference>
<sequence length="129" mass="14974">MFSTAHQLQVKKTSQELYGLINYGELRRKLPRMHEKVQMKLNELVYYGYTQVRLRGKTMRIKTPICRALRKLNRLEEIPYEIWSKRSYYSAKKSSRSTSTAGNSEDSIANHNNRAAAAAATTYLIWRGA</sequence>
<keyword evidence="4" id="KW-1185">Reference proteome</keyword>
<keyword evidence="2" id="KW-0539">Nucleus</keyword>
<gene>
    <name evidence="3" type="ORF">TBRA_LOCUS6755</name>
</gene>
<accession>A0A6H5IA51</accession>
<name>A0A6H5IA51_9HYME</name>
<dbReference type="PANTHER" id="PTHR21677:SF1">
    <property type="entry name" value="PROTEIN CRAMPED-LIKE"/>
    <property type="match status" value="1"/>
</dbReference>
<dbReference type="AlphaFoldDB" id="A0A6H5IA51"/>
<evidence type="ECO:0000256" key="2">
    <source>
        <dbReference type="ARBA" id="ARBA00023242"/>
    </source>
</evidence>
<proteinExistence type="predicted"/>
<organism evidence="3 4">
    <name type="scientific">Trichogramma brassicae</name>
    <dbReference type="NCBI Taxonomy" id="86971"/>
    <lineage>
        <taxon>Eukaryota</taxon>
        <taxon>Metazoa</taxon>
        <taxon>Ecdysozoa</taxon>
        <taxon>Arthropoda</taxon>
        <taxon>Hexapoda</taxon>
        <taxon>Insecta</taxon>
        <taxon>Pterygota</taxon>
        <taxon>Neoptera</taxon>
        <taxon>Endopterygota</taxon>
        <taxon>Hymenoptera</taxon>
        <taxon>Apocrita</taxon>
        <taxon>Proctotrupomorpha</taxon>
        <taxon>Chalcidoidea</taxon>
        <taxon>Trichogrammatidae</taxon>
        <taxon>Trichogramma</taxon>
    </lineage>
</organism>
<dbReference type="GO" id="GO:0003682">
    <property type="term" value="F:chromatin binding"/>
    <property type="evidence" value="ECO:0007669"/>
    <property type="project" value="InterPro"/>
</dbReference>
<dbReference type="GO" id="GO:0005634">
    <property type="term" value="C:nucleus"/>
    <property type="evidence" value="ECO:0007669"/>
    <property type="project" value="TreeGrafter"/>
</dbReference>